<dbReference type="SUPFAM" id="SSF160369">
    <property type="entry name" value="Ribosomal protein L10-like"/>
    <property type="match status" value="1"/>
</dbReference>
<dbReference type="CDD" id="cd05797">
    <property type="entry name" value="Ribosomal_L10"/>
    <property type="match status" value="1"/>
</dbReference>
<reference evidence="7" key="1">
    <citation type="submission" date="2018-05" db="EMBL/GenBank/DDBJ databases">
        <title>Genome Sequencing of selected type strains of the family Eggerthellaceae.</title>
        <authorList>
            <person name="Danylec N."/>
            <person name="Stoll D.A."/>
            <person name="Doetsch A."/>
            <person name="Huch M."/>
        </authorList>
    </citation>
    <scope>NUCLEOTIDE SEQUENCE [LARGE SCALE GENOMIC DNA]</scope>
    <source>
        <strain evidence="7">DSM 17537</strain>
    </source>
</reference>
<dbReference type="InterPro" id="IPR001790">
    <property type="entry name" value="Ribosomal_uL10"/>
</dbReference>
<keyword evidence="3 5" id="KW-0687">Ribonucleoprotein</keyword>
<evidence type="ECO:0000256" key="3">
    <source>
        <dbReference type="ARBA" id="ARBA00023274"/>
    </source>
</evidence>
<gene>
    <name evidence="5" type="primary">rplJ</name>
    <name evidence="6" type="ORF">DMP07_00025</name>
</gene>
<dbReference type="OrthoDB" id="3186107at2"/>
<evidence type="ECO:0000313" key="6">
    <source>
        <dbReference type="EMBL" id="RNL21282.1"/>
    </source>
</evidence>
<dbReference type="Proteomes" id="UP000267368">
    <property type="component" value="Unassembled WGS sequence"/>
</dbReference>
<evidence type="ECO:0000313" key="7">
    <source>
        <dbReference type="Proteomes" id="UP000267368"/>
    </source>
</evidence>
<dbReference type="PANTHER" id="PTHR11560">
    <property type="entry name" value="39S RIBOSOMAL PROTEIN L10, MITOCHONDRIAL"/>
    <property type="match status" value="1"/>
</dbReference>
<dbReference type="Gene3D" id="3.30.70.1730">
    <property type="match status" value="1"/>
</dbReference>
<dbReference type="HAMAP" id="MF_00362">
    <property type="entry name" value="Ribosomal_uL10"/>
    <property type="match status" value="1"/>
</dbReference>
<keyword evidence="7" id="KW-1185">Reference proteome</keyword>
<dbReference type="GO" id="GO:0005840">
    <property type="term" value="C:ribosome"/>
    <property type="evidence" value="ECO:0007669"/>
    <property type="project" value="UniProtKB-KW"/>
</dbReference>
<dbReference type="GO" id="GO:1990904">
    <property type="term" value="C:ribonucleoprotein complex"/>
    <property type="evidence" value="ECO:0007669"/>
    <property type="project" value="UniProtKB-KW"/>
</dbReference>
<dbReference type="RefSeq" id="WP_123197124.1">
    <property type="nucleotide sequence ID" value="NZ_QICB01000001.1"/>
</dbReference>
<name>A0A3N0AGV6_9ACTN</name>
<evidence type="ECO:0000256" key="1">
    <source>
        <dbReference type="ARBA" id="ARBA00008889"/>
    </source>
</evidence>
<comment type="subunit">
    <text evidence="5">Part of the ribosomal stalk of the 50S ribosomal subunit. The N-terminus interacts with L11 and the large rRNA to form the base of the stalk. The C-terminus forms an elongated spine to which L12 dimers bind in a sequential fashion forming a multimeric L10(L12)X complex.</text>
</comment>
<dbReference type="InterPro" id="IPR022973">
    <property type="entry name" value="Ribosomal_uL10_bac"/>
</dbReference>
<dbReference type="GO" id="GO:0070180">
    <property type="term" value="F:large ribosomal subunit rRNA binding"/>
    <property type="evidence" value="ECO:0007669"/>
    <property type="project" value="UniProtKB-UniRule"/>
</dbReference>
<dbReference type="GO" id="GO:0006412">
    <property type="term" value="P:translation"/>
    <property type="evidence" value="ECO:0007669"/>
    <property type="project" value="UniProtKB-UniRule"/>
</dbReference>
<dbReference type="EMBL" id="QICB01000001">
    <property type="protein sequence ID" value="RNL21282.1"/>
    <property type="molecule type" value="Genomic_DNA"/>
</dbReference>
<keyword evidence="5" id="KW-0699">rRNA-binding</keyword>
<dbReference type="AlphaFoldDB" id="A0A3N0AGV6"/>
<keyword evidence="2 5" id="KW-0689">Ribosomal protein</keyword>
<evidence type="ECO:0000256" key="2">
    <source>
        <dbReference type="ARBA" id="ARBA00022980"/>
    </source>
</evidence>
<comment type="caution">
    <text evidence="6">The sequence shown here is derived from an EMBL/GenBank/DDBJ whole genome shotgun (WGS) entry which is preliminary data.</text>
</comment>
<dbReference type="InterPro" id="IPR043141">
    <property type="entry name" value="Ribosomal_uL10-like_sf"/>
</dbReference>
<keyword evidence="5" id="KW-0694">RNA-binding</keyword>
<dbReference type="NCBIfam" id="NF000955">
    <property type="entry name" value="PRK00099.1-1"/>
    <property type="match status" value="1"/>
</dbReference>
<dbReference type="Pfam" id="PF00466">
    <property type="entry name" value="Ribosomal_L10"/>
    <property type="match status" value="1"/>
</dbReference>
<comment type="similarity">
    <text evidence="1 5">Belongs to the universal ribosomal protein uL10 family.</text>
</comment>
<dbReference type="Gene3D" id="6.10.250.290">
    <property type="match status" value="1"/>
</dbReference>
<evidence type="ECO:0000256" key="4">
    <source>
        <dbReference type="ARBA" id="ARBA00035202"/>
    </source>
</evidence>
<organism evidence="6 7">
    <name type="scientific">Slackia faecicanis</name>
    <dbReference type="NCBI Taxonomy" id="255723"/>
    <lineage>
        <taxon>Bacteria</taxon>
        <taxon>Bacillati</taxon>
        <taxon>Actinomycetota</taxon>
        <taxon>Coriobacteriia</taxon>
        <taxon>Eggerthellales</taxon>
        <taxon>Eggerthellaceae</taxon>
        <taxon>Slackia</taxon>
    </lineage>
</organism>
<comment type="function">
    <text evidence="5">Forms part of the ribosomal stalk, playing a central role in the interaction of the ribosome with GTP-bound translation factors.</text>
</comment>
<protein>
    <recommendedName>
        <fullName evidence="4 5">Large ribosomal subunit protein uL10</fullName>
    </recommendedName>
</protein>
<sequence>MPNKHNIDNVAKIAEDLEGISAMWVIDYRGLTVKEVEALRRSVREADAKMGVYKNTLMRLALENAELPELGDILSGPSAFVFATGDPVASAKAIKDFAKKNENLVIKGGMMDGVAYGAAEVEAIAALPSREELIAKLLGTISNPMVKMVRVCNGPMEYFARAVSAIADQKSAA</sequence>
<dbReference type="InterPro" id="IPR047865">
    <property type="entry name" value="Ribosomal_uL10_bac_type"/>
</dbReference>
<accession>A0A3N0AGV6</accession>
<proteinExistence type="inferred from homology"/>
<evidence type="ECO:0000256" key="5">
    <source>
        <dbReference type="HAMAP-Rule" id="MF_00362"/>
    </source>
</evidence>